<feature type="region of interest" description="Disordered" evidence="1">
    <location>
        <begin position="61"/>
        <end position="98"/>
    </location>
</feature>
<sequence length="98" mass="10080">MGITTERAIAPVKFASVPSCRPDASAISLRGVNSVGFALGNPNCGEGQVLHMKVPLASSTPTRKSWGGVGRLSRSPGREIGTAPLGADRISEAHAADR</sequence>
<dbReference type="STRING" id="864069.MicloDRAFT_00070240"/>
<protein>
    <submittedName>
        <fullName evidence="2">Uncharacterized protein</fullName>
    </submittedName>
</protein>
<keyword evidence="3" id="KW-1185">Reference proteome</keyword>
<accession>I4YK79</accession>
<dbReference type="AlphaFoldDB" id="I4YK79"/>
<evidence type="ECO:0000256" key="1">
    <source>
        <dbReference type="SAM" id="MobiDB-lite"/>
    </source>
</evidence>
<dbReference type="HOGENOM" id="CLU_2330595_0_0_5"/>
<organism evidence="2 3">
    <name type="scientific">Microvirga lotononidis</name>
    <dbReference type="NCBI Taxonomy" id="864069"/>
    <lineage>
        <taxon>Bacteria</taxon>
        <taxon>Pseudomonadati</taxon>
        <taxon>Pseudomonadota</taxon>
        <taxon>Alphaproteobacteria</taxon>
        <taxon>Hyphomicrobiales</taxon>
        <taxon>Methylobacteriaceae</taxon>
        <taxon>Microvirga</taxon>
    </lineage>
</organism>
<dbReference type="Proteomes" id="UP000003947">
    <property type="component" value="Unassembled WGS sequence"/>
</dbReference>
<name>I4YK79_9HYPH</name>
<evidence type="ECO:0000313" key="3">
    <source>
        <dbReference type="Proteomes" id="UP000003947"/>
    </source>
</evidence>
<reference evidence="2 3" key="1">
    <citation type="submission" date="2012-02" db="EMBL/GenBank/DDBJ databases">
        <title>Improved High-Quality Draft sequence of Microvirga sp. WSM3557.</title>
        <authorList>
            <consortium name="US DOE Joint Genome Institute"/>
            <person name="Lucas S."/>
            <person name="Han J."/>
            <person name="Lapidus A."/>
            <person name="Cheng J.-F."/>
            <person name="Goodwin L."/>
            <person name="Pitluck S."/>
            <person name="Peters L."/>
            <person name="Zhang X."/>
            <person name="Detter J.C."/>
            <person name="Han C."/>
            <person name="Tapia R."/>
            <person name="Land M."/>
            <person name="Hauser L."/>
            <person name="Kyrpides N."/>
            <person name="Ivanova N."/>
            <person name="Pagani I."/>
            <person name="Brau L."/>
            <person name="Yates R."/>
            <person name="O'Hara G."/>
            <person name="Rui T."/>
            <person name="Howieson J."/>
            <person name="Reeve W."/>
            <person name="Woyke T."/>
        </authorList>
    </citation>
    <scope>NUCLEOTIDE SEQUENCE [LARGE SCALE GENOMIC DNA]</scope>
    <source>
        <strain evidence="2 3">WSM3557</strain>
    </source>
</reference>
<evidence type="ECO:0000313" key="2">
    <source>
        <dbReference type="EMBL" id="EIM24371.1"/>
    </source>
</evidence>
<dbReference type="EMBL" id="JH660649">
    <property type="protein sequence ID" value="EIM24371.1"/>
    <property type="molecule type" value="Genomic_DNA"/>
</dbReference>
<dbReference type="PATRIC" id="fig|864069.3.peg.7524"/>
<proteinExistence type="predicted"/>
<gene>
    <name evidence="2" type="ORF">MicloDRAFT_00070240</name>
</gene>
<feature type="compositionally biased region" description="Basic and acidic residues" evidence="1">
    <location>
        <begin position="89"/>
        <end position="98"/>
    </location>
</feature>